<dbReference type="InterPro" id="IPR025932">
    <property type="entry name" value="Trypano_VSG_B_N_dom"/>
</dbReference>
<keyword evidence="6" id="KW-0472">Membrane</keyword>
<evidence type="ECO:0000256" key="10">
    <source>
        <dbReference type="SAM" id="SignalP"/>
    </source>
</evidence>
<evidence type="ECO:0000256" key="5">
    <source>
        <dbReference type="ARBA" id="ARBA00022729"/>
    </source>
</evidence>
<comment type="subcellular location">
    <subcellularLocation>
        <location evidence="2">Cell membrane</location>
        <topology evidence="2">Lipid-anchor</topology>
        <topology evidence="2">GPI-anchor</topology>
    </subcellularLocation>
</comment>
<dbReference type="GO" id="GO:0098552">
    <property type="term" value="C:side of membrane"/>
    <property type="evidence" value="ECO:0007669"/>
    <property type="project" value="UniProtKB-KW"/>
</dbReference>
<feature type="signal peptide" evidence="10">
    <location>
        <begin position="1"/>
        <end position="21"/>
    </location>
</feature>
<dbReference type="Pfam" id="PF13206">
    <property type="entry name" value="VSG_B"/>
    <property type="match status" value="1"/>
</dbReference>
<dbReference type="Gene3D" id="4.10.110.20">
    <property type="entry name" value="Variant surface glycoprotein MITAT 1.2, VSG 221, C-terminal domain"/>
    <property type="match status" value="1"/>
</dbReference>
<evidence type="ECO:0000256" key="7">
    <source>
        <dbReference type="ARBA" id="ARBA00023180"/>
    </source>
</evidence>
<feature type="compositionally biased region" description="Basic and acidic residues" evidence="9">
    <location>
        <begin position="361"/>
        <end position="374"/>
    </location>
</feature>
<keyword evidence="8" id="KW-0449">Lipoprotein</keyword>
<dbReference type="Pfam" id="PF10659">
    <property type="entry name" value="Trypan_glycop_C"/>
    <property type="match status" value="1"/>
</dbReference>
<dbReference type="VEuPathDB" id="TriTrypDB:Tb1125.Tb11.v5.0129"/>
<dbReference type="GO" id="GO:0005886">
    <property type="term" value="C:plasma membrane"/>
    <property type="evidence" value="ECO:0007669"/>
    <property type="project" value="UniProtKB-SubCell"/>
</dbReference>
<dbReference type="VEuPathDB" id="TriTrypDB:Tb11.v5.0129"/>
<evidence type="ECO:0000256" key="8">
    <source>
        <dbReference type="ARBA" id="ARBA00023288"/>
    </source>
</evidence>
<feature type="domain" description="Trypanosome variant surface glycoprotein C-terminal" evidence="11">
    <location>
        <begin position="386"/>
        <end position="455"/>
    </location>
</feature>
<evidence type="ECO:0000259" key="11">
    <source>
        <dbReference type="Pfam" id="PF10659"/>
    </source>
</evidence>
<feature type="region of interest" description="Disordered" evidence="9">
    <location>
        <begin position="361"/>
        <end position="385"/>
    </location>
</feature>
<feature type="domain" description="Trypanosome variant surface glycoprotein B-type N-terminal" evidence="12">
    <location>
        <begin position="10"/>
        <end position="343"/>
    </location>
</feature>
<accession>A0A1J0R896</accession>
<evidence type="ECO:0000313" key="13">
    <source>
        <dbReference type="EMBL" id="APD74051.1"/>
    </source>
</evidence>
<dbReference type="InterPro" id="IPR019609">
    <property type="entry name" value="Variant_surf_glycoprt_trypan_C"/>
</dbReference>
<dbReference type="EMBL" id="KX700095">
    <property type="protein sequence ID" value="APD74051.1"/>
    <property type="molecule type" value="Genomic_DNA"/>
</dbReference>
<evidence type="ECO:0000256" key="2">
    <source>
        <dbReference type="ARBA" id="ARBA00004609"/>
    </source>
</evidence>
<evidence type="ECO:0000259" key="12">
    <source>
        <dbReference type="Pfam" id="PF13206"/>
    </source>
</evidence>
<dbReference type="VEuPathDB" id="TriTrypDB:Tb427_000026200"/>
<protein>
    <submittedName>
        <fullName evidence="13">Variant surface glycoprotein 1125.2564</fullName>
    </submittedName>
</protein>
<dbReference type="AlphaFoldDB" id="A0A1J0R896"/>
<keyword evidence="3" id="KW-1003">Cell membrane</keyword>
<keyword evidence="5 10" id="KW-0732">Signal</keyword>
<evidence type="ECO:0000256" key="4">
    <source>
        <dbReference type="ARBA" id="ARBA00022622"/>
    </source>
</evidence>
<keyword evidence="4" id="KW-0336">GPI-anchor</keyword>
<evidence type="ECO:0000256" key="3">
    <source>
        <dbReference type="ARBA" id="ARBA00022475"/>
    </source>
</evidence>
<sequence length="503" mass="53779">MRQAILVSALATLYLSKQVKGAANDNARPYNVLCAILNVATATPDVDTTDYSAKISEELEMVRHLNMSVSDDGFFNQDFKTPNTDRDAKEPWKSNKAAWEKSKNLVEAGETKFHGIKITRKLASHERTVAAAIANETASTIRQLQMKLKSTKTTQDVTAELNKAIYGSTGCLDKEGTSTFVTQSGTGCGGTGEATSKAGISLANDMVCLCSNTNGQNTACTGKAINSDLKYDNSGNAAKAFTKLREKCPMHIKLKATAAGLRNAITSFIGTLKGSAKATQAGNTILGYADADTCNGGANADCVLYKTAEAGKPLNVQWLTHLSTAADILETIKSEQEHNKQLLSSARALVTGVLSSYIQADRPRPDTVSERTINERSTNPSTPPICATHTSKEDCKPPCKWNVNATDKTKKCSLDPKKAAEQQATQAGTGEGAAGAAATGCARHKDNKDKCNKLKSQGCVFDLKAFDGKKCTLSEKGKQTVEKEAEKLEEMIRKQTPHGAIPL</sequence>
<name>A0A1J0R896_9TRYP</name>
<feature type="chain" id="PRO_5013380371" evidence="10">
    <location>
        <begin position="22"/>
        <end position="503"/>
    </location>
</feature>
<reference evidence="13" key="1">
    <citation type="submission" date="2016-08" db="EMBL/GenBank/DDBJ databases">
        <title>VSG repertoire of Trypanosoma brucei EATRO 1125.</title>
        <authorList>
            <person name="Cross G.A."/>
        </authorList>
    </citation>
    <scope>NUCLEOTIDE SEQUENCE</scope>
    <source>
        <strain evidence="13">EATRO 1125</strain>
    </source>
</reference>
<comment type="function">
    <text evidence="1">VSG forms a coat on the surface of the parasite. The trypanosome evades the immune response of the host by expressing a series of antigenically distinct VSGs from an estimated 1000 VSG genes.</text>
</comment>
<evidence type="ECO:0000256" key="9">
    <source>
        <dbReference type="SAM" id="MobiDB-lite"/>
    </source>
</evidence>
<organism evidence="13">
    <name type="scientific">Trypanosoma brucei</name>
    <dbReference type="NCBI Taxonomy" id="5691"/>
    <lineage>
        <taxon>Eukaryota</taxon>
        <taxon>Discoba</taxon>
        <taxon>Euglenozoa</taxon>
        <taxon>Kinetoplastea</taxon>
        <taxon>Metakinetoplastina</taxon>
        <taxon>Trypanosomatida</taxon>
        <taxon>Trypanosomatidae</taxon>
        <taxon>Trypanosoma</taxon>
    </lineage>
</organism>
<evidence type="ECO:0000256" key="6">
    <source>
        <dbReference type="ARBA" id="ARBA00023136"/>
    </source>
</evidence>
<keyword evidence="7" id="KW-0325">Glycoprotein</keyword>
<proteinExistence type="predicted"/>
<evidence type="ECO:0000256" key="1">
    <source>
        <dbReference type="ARBA" id="ARBA00002523"/>
    </source>
</evidence>
<dbReference type="VEuPathDB" id="TriTrypDB:Tb427_000047900"/>